<evidence type="ECO:0000313" key="2">
    <source>
        <dbReference type="EnsemblPlants" id="Solyc05g041700.1.1.1"/>
    </source>
</evidence>
<keyword evidence="1" id="KW-0472">Membrane</keyword>
<keyword evidence="1" id="KW-0812">Transmembrane</keyword>
<feature type="transmembrane region" description="Helical" evidence="1">
    <location>
        <begin position="38"/>
        <end position="58"/>
    </location>
</feature>
<name>A0A3Q7GLL8_SOLLC</name>
<proteinExistence type="predicted"/>
<dbReference type="Proteomes" id="UP000004994">
    <property type="component" value="Chromosome 5"/>
</dbReference>
<evidence type="ECO:0000313" key="3">
    <source>
        <dbReference type="Proteomes" id="UP000004994"/>
    </source>
</evidence>
<evidence type="ECO:0000256" key="1">
    <source>
        <dbReference type="SAM" id="Phobius"/>
    </source>
</evidence>
<organism evidence="2">
    <name type="scientific">Solanum lycopersicum</name>
    <name type="common">Tomato</name>
    <name type="synonym">Lycopersicon esculentum</name>
    <dbReference type="NCBI Taxonomy" id="4081"/>
    <lineage>
        <taxon>Eukaryota</taxon>
        <taxon>Viridiplantae</taxon>
        <taxon>Streptophyta</taxon>
        <taxon>Embryophyta</taxon>
        <taxon>Tracheophyta</taxon>
        <taxon>Spermatophyta</taxon>
        <taxon>Magnoliopsida</taxon>
        <taxon>eudicotyledons</taxon>
        <taxon>Gunneridae</taxon>
        <taxon>Pentapetalae</taxon>
        <taxon>asterids</taxon>
        <taxon>lamiids</taxon>
        <taxon>Solanales</taxon>
        <taxon>Solanaceae</taxon>
        <taxon>Solanoideae</taxon>
        <taxon>Solaneae</taxon>
        <taxon>Solanum</taxon>
        <taxon>Solanum subgen. Lycopersicon</taxon>
    </lineage>
</organism>
<dbReference type="PaxDb" id="4081-Solyc05g041700.1.1"/>
<dbReference type="InParanoid" id="A0A3Q7GLL8"/>
<keyword evidence="1" id="KW-1133">Transmembrane helix</keyword>
<protein>
    <submittedName>
        <fullName evidence="2">Uncharacterized protein</fullName>
    </submittedName>
</protein>
<keyword evidence="3" id="KW-1185">Reference proteome</keyword>
<accession>A0A3Q7GLL8</accession>
<sequence length="87" mass="9932">MYIIASATAKLAFCFIFSKALCKSVYICSMSVIPHRRCYNLLLLILMFEPMSVSLNILQSLKHAIINKVYLSFCFSFLSPNLCVIDR</sequence>
<reference evidence="2" key="2">
    <citation type="submission" date="2019-01" db="UniProtKB">
        <authorList>
            <consortium name="EnsemblPlants"/>
        </authorList>
    </citation>
    <scope>IDENTIFICATION</scope>
    <source>
        <strain evidence="2">cv. Heinz 1706</strain>
    </source>
</reference>
<dbReference type="Gramene" id="Solyc05g041700.1.1">
    <property type="protein sequence ID" value="Solyc05g041700.1.1.1"/>
    <property type="gene ID" value="Solyc05g041700.1"/>
</dbReference>
<dbReference type="EnsemblPlants" id="Solyc05g041700.1.1">
    <property type="protein sequence ID" value="Solyc05g041700.1.1.1"/>
    <property type="gene ID" value="Solyc05g041700.1"/>
</dbReference>
<reference evidence="2" key="1">
    <citation type="journal article" date="2012" name="Nature">
        <title>The tomato genome sequence provides insights into fleshy fruit evolution.</title>
        <authorList>
            <consortium name="Tomato Genome Consortium"/>
        </authorList>
    </citation>
    <scope>NUCLEOTIDE SEQUENCE [LARGE SCALE GENOMIC DNA]</scope>
    <source>
        <strain evidence="2">cv. Heinz 1706</strain>
    </source>
</reference>
<dbReference type="AlphaFoldDB" id="A0A3Q7GLL8"/>